<reference evidence="1" key="1">
    <citation type="journal article" date="2023" name="Plant J.">
        <title>The genome of the king protea, Protea cynaroides.</title>
        <authorList>
            <person name="Chang J."/>
            <person name="Duong T.A."/>
            <person name="Schoeman C."/>
            <person name="Ma X."/>
            <person name="Roodt D."/>
            <person name="Barker N."/>
            <person name="Li Z."/>
            <person name="Van de Peer Y."/>
            <person name="Mizrachi E."/>
        </authorList>
    </citation>
    <scope>NUCLEOTIDE SEQUENCE</scope>
    <source>
        <tissue evidence="1">Young leaves</tissue>
    </source>
</reference>
<dbReference type="AlphaFoldDB" id="A0A9Q0JX86"/>
<accession>A0A9Q0JX86</accession>
<gene>
    <name evidence="1" type="ORF">NE237_012797</name>
</gene>
<evidence type="ECO:0000313" key="2">
    <source>
        <dbReference type="Proteomes" id="UP001141806"/>
    </source>
</evidence>
<keyword evidence="2" id="KW-1185">Reference proteome</keyword>
<dbReference type="Proteomes" id="UP001141806">
    <property type="component" value="Unassembled WGS sequence"/>
</dbReference>
<dbReference type="EMBL" id="JAMYWD010000011">
    <property type="protein sequence ID" value="KAJ4956014.1"/>
    <property type="molecule type" value="Genomic_DNA"/>
</dbReference>
<name>A0A9Q0JX86_9MAGN</name>
<organism evidence="1 2">
    <name type="scientific">Protea cynaroides</name>
    <dbReference type="NCBI Taxonomy" id="273540"/>
    <lineage>
        <taxon>Eukaryota</taxon>
        <taxon>Viridiplantae</taxon>
        <taxon>Streptophyta</taxon>
        <taxon>Embryophyta</taxon>
        <taxon>Tracheophyta</taxon>
        <taxon>Spermatophyta</taxon>
        <taxon>Magnoliopsida</taxon>
        <taxon>Proteales</taxon>
        <taxon>Proteaceae</taxon>
        <taxon>Protea</taxon>
    </lineage>
</organism>
<protein>
    <submittedName>
        <fullName evidence="1">Uncharacterized protein</fullName>
    </submittedName>
</protein>
<proteinExistence type="predicted"/>
<comment type="caution">
    <text evidence="1">The sequence shown here is derived from an EMBL/GenBank/DDBJ whole genome shotgun (WGS) entry which is preliminary data.</text>
</comment>
<sequence>MYSVDLKGNAPSKRLLEQARNFDLSRPSSVQARLSTALVTAMVLDRTPLIRCPAPQGEHLSFCPYPESSDILAASRPHGEIPVIPIKSSLVDLSRVFYPFGSNSRSGALSIPTLPPHGPKSLSPITLSQHQQAFIQEFISYNPGLASAILNLAPQLSGLSLNRR</sequence>
<evidence type="ECO:0000313" key="1">
    <source>
        <dbReference type="EMBL" id="KAJ4956014.1"/>
    </source>
</evidence>